<name>A0A0D2LBS9_9CHLO</name>
<proteinExistence type="predicted"/>
<feature type="non-terminal residue" evidence="2">
    <location>
        <position position="512"/>
    </location>
</feature>
<dbReference type="KEGG" id="mng:MNEG_3799"/>
<reference evidence="2 3" key="1">
    <citation type="journal article" date="2013" name="BMC Genomics">
        <title>Reconstruction of the lipid metabolism for the microalga Monoraphidium neglectum from its genome sequence reveals characteristics suitable for biofuel production.</title>
        <authorList>
            <person name="Bogen C."/>
            <person name="Al-Dilaimi A."/>
            <person name="Albersmeier A."/>
            <person name="Wichmann J."/>
            <person name="Grundmann M."/>
            <person name="Rupp O."/>
            <person name="Lauersen K.J."/>
            <person name="Blifernez-Klassen O."/>
            <person name="Kalinowski J."/>
            <person name="Goesmann A."/>
            <person name="Mussgnug J.H."/>
            <person name="Kruse O."/>
        </authorList>
    </citation>
    <scope>NUCLEOTIDE SEQUENCE [LARGE SCALE GENOMIC DNA]</scope>
    <source>
        <strain evidence="2 3">SAG 48.87</strain>
    </source>
</reference>
<evidence type="ECO:0000313" key="3">
    <source>
        <dbReference type="Proteomes" id="UP000054498"/>
    </source>
</evidence>
<protein>
    <submittedName>
        <fullName evidence="2">Uncharacterized protein</fullName>
    </submittedName>
</protein>
<gene>
    <name evidence="2" type="ORF">MNEG_3799</name>
</gene>
<feature type="compositionally biased region" description="Basic residues" evidence="1">
    <location>
        <begin position="22"/>
        <end position="31"/>
    </location>
</feature>
<dbReference type="AlphaFoldDB" id="A0A0D2LBS9"/>
<dbReference type="Proteomes" id="UP000054498">
    <property type="component" value="Unassembled WGS sequence"/>
</dbReference>
<dbReference type="RefSeq" id="XP_013903183.1">
    <property type="nucleotide sequence ID" value="XM_014047729.1"/>
</dbReference>
<dbReference type="OrthoDB" id="550028at2759"/>
<feature type="compositionally biased region" description="Low complexity" evidence="1">
    <location>
        <begin position="400"/>
        <end position="412"/>
    </location>
</feature>
<dbReference type="GeneID" id="25736677"/>
<feature type="region of interest" description="Disordered" evidence="1">
    <location>
        <begin position="17"/>
        <end position="51"/>
    </location>
</feature>
<accession>A0A0D2LBS9</accession>
<evidence type="ECO:0000313" key="2">
    <source>
        <dbReference type="EMBL" id="KIZ04164.1"/>
    </source>
</evidence>
<evidence type="ECO:0000256" key="1">
    <source>
        <dbReference type="SAM" id="MobiDB-lite"/>
    </source>
</evidence>
<dbReference type="EMBL" id="KK100714">
    <property type="protein sequence ID" value="KIZ04164.1"/>
    <property type="molecule type" value="Genomic_DNA"/>
</dbReference>
<keyword evidence="3" id="KW-1185">Reference proteome</keyword>
<organism evidence="2 3">
    <name type="scientific">Monoraphidium neglectum</name>
    <dbReference type="NCBI Taxonomy" id="145388"/>
    <lineage>
        <taxon>Eukaryota</taxon>
        <taxon>Viridiplantae</taxon>
        <taxon>Chlorophyta</taxon>
        <taxon>core chlorophytes</taxon>
        <taxon>Chlorophyceae</taxon>
        <taxon>CS clade</taxon>
        <taxon>Sphaeropleales</taxon>
        <taxon>Selenastraceae</taxon>
        <taxon>Monoraphidium</taxon>
    </lineage>
</organism>
<sequence>MASAFNSFNALAAIGAGQAPSAKKKKNKKPKSQGGAQEAGTAVGSGPAEQQDAVVEVGEACAVLDKTARTFKSGSDRLKLWKDWIKQASHQQDGLGSFIGPVPVLAADRSPKAIAYTDTDGSLLDFKQASARTRGGATQRVVLRSRALEITVEGCLSSPLPADHATHLQQLLATFLPNPAGAPALASAVARLAQLLSADAQAFDTLGAAQRAAYTLVSSLKAEDAAAPAAPAGGKRGGGGAAGGSGPLGRLSAIDAEMAKLQGFLSKVSQGGVTKEHLNSARQLVQLQHDKLDLLQGGGGEGGDGAGAAGAAAARRAAAQSLEELKAAISNHLHEAKAQEAGAHSNGAGAARASLQREEGVLAAQASKLAGEIRSLEAQLSALRAQASEVEGQRQRLRQRQGAAAEQAPGRGKQAGLSSAHYSEELDAANALLALADPLAAAAPELAEARAANADGPARYLGLVRQLLGLGLSALQEAPAKITNARSRLAQADKLALLASTSKDAAAKAAKQ</sequence>
<feature type="region of interest" description="Disordered" evidence="1">
    <location>
        <begin position="390"/>
        <end position="419"/>
    </location>
</feature>